<evidence type="ECO:0000259" key="7">
    <source>
        <dbReference type="Pfam" id="PF00892"/>
    </source>
</evidence>
<protein>
    <submittedName>
        <fullName evidence="8">EamA family transporter</fullName>
    </submittedName>
</protein>
<name>A0A6N7LRW8_9GAMM</name>
<feature type="transmembrane region" description="Helical" evidence="6">
    <location>
        <begin position="215"/>
        <end position="234"/>
    </location>
</feature>
<dbReference type="InterPro" id="IPR050638">
    <property type="entry name" value="AA-Vitamin_Transporters"/>
</dbReference>
<dbReference type="GO" id="GO:0016020">
    <property type="term" value="C:membrane"/>
    <property type="evidence" value="ECO:0007669"/>
    <property type="project" value="UniProtKB-SubCell"/>
</dbReference>
<feature type="transmembrane region" description="Helical" evidence="6">
    <location>
        <begin position="31"/>
        <end position="51"/>
    </location>
</feature>
<dbReference type="RefSeq" id="WP_153500101.1">
    <property type="nucleotide sequence ID" value="NZ_WIRE01000001.1"/>
</dbReference>
<feature type="domain" description="EamA" evidence="7">
    <location>
        <begin position="153"/>
        <end position="287"/>
    </location>
</feature>
<evidence type="ECO:0000256" key="2">
    <source>
        <dbReference type="ARBA" id="ARBA00007362"/>
    </source>
</evidence>
<dbReference type="PANTHER" id="PTHR32322:SF2">
    <property type="entry name" value="EAMA DOMAIN-CONTAINING PROTEIN"/>
    <property type="match status" value="1"/>
</dbReference>
<comment type="caution">
    <text evidence="8">The sequence shown here is derived from an EMBL/GenBank/DDBJ whole genome shotgun (WGS) entry which is preliminary data.</text>
</comment>
<dbReference type="Proteomes" id="UP000469421">
    <property type="component" value="Unassembled WGS sequence"/>
</dbReference>
<dbReference type="AlphaFoldDB" id="A0A6N7LRW8"/>
<dbReference type="EMBL" id="WIRE01000001">
    <property type="protein sequence ID" value="MQX53023.1"/>
    <property type="molecule type" value="Genomic_DNA"/>
</dbReference>
<organism evidence="8 9">
    <name type="scientific">Alcanivorax sediminis</name>
    <dbReference type="NCBI Taxonomy" id="2663008"/>
    <lineage>
        <taxon>Bacteria</taxon>
        <taxon>Pseudomonadati</taxon>
        <taxon>Pseudomonadota</taxon>
        <taxon>Gammaproteobacteria</taxon>
        <taxon>Oceanospirillales</taxon>
        <taxon>Alcanivoracaceae</taxon>
        <taxon>Alcanivorax</taxon>
    </lineage>
</organism>
<dbReference type="InterPro" id="IPR037185">
    <property type="entry name" value="EmrE-like"/>
</dbReference>
<keyword evidence="9" id="KW-1185">Reference proteome</keyword>
<evidence type="ECO:0000256" key="4">
    <source>
        <dbReference type="ARBA" id="ARBA00022989"/>
    </source>
</evidence>
<feature type="transmembrane region" description="Helical" evidence="6">
    <location>
        <begin position="241"/>
        <end position="263"/>
    </location>
</feature>
<feature type="transmembrane region" description="Helical" evidence="6">
    <location>
        <begin position="89"/>
        <end position="106"/>
    </location>
</feature>
<dbReference type="PANTHER" id="PTHR32322">
    <property type="entry name" value="INNER MEMBRANE TRANSPORTER"/>
    <property type="match status" value="1"/>
</dbReference>
<keyword evidence="4 6" id="KW-1133">Transmembrane helix</keyword>
<evidence type="ECO:0000256" key="5">
    <source>
        <dbReference type="ARBA" id="ARBA00023136"/>
    </source>
</evidence>
<feature type="transmembrane region" description="Helical" evidence="6">
    <location>
        <begin position="155"/>
        <end position="173"/>
    </location>
</feature>
<evidence type="ECO:0000313" key="8">
    <source>
        <dbReference type="EMBL" id="MQX53023.1"/>
    </source>
</evidence>
<keyword evidence="5 6" id="KW-0472">Membrane</keyword>
<evidence type="ECO:0000256" key="1">
    <source>
        <dbReference type="ARBA" id="ARBA00004141"/>
    </source>
</evidence>
<gene>
    <name evidence="8" type="ORF">GFN93_07155</name>
</gene>
<feature type="transmembrane region" description="Helical" evidence="6">
    <location>
        <begin position="269"/>
        <end position="290"/>
    </location>
</feature>
<feature type="transmembrane region" description="Helical" evidence="6">
    <location>
        <begin position="185"/>
        <end position="203"/>
    </location>
</feature>
<reference evidence="8 9" key="1">
    <citation type="submission" date="2019-10" db="EMBL/GenBank/DDBJ databases">
        <title>Alcanivorax sp.PA15-N-34 draft genome sequence.</title>
        <authorList>
            <person name="Liao X."/>
            <person name="Shao Z."/>
        </authorList>
    </citation>
    <scope>NUCLEOTIDE SEQUENCE [LARGE SCALE GENOMIC DNA]</scope>
    <source>
        <strain evidence="8 9">PA15-N-34</strain>
    </source>
</reference>
<keyword evidence="3 6" id="KW-0812">Transmembrane</keyword>
<feature type="domain" description="EamA" evidence="7">
    <location>
        <begin position="7"/>
        <end position="135"/>
    </location>
</feature>
<evidence type="ECO:0000313" key="9">
    <source>
        <dbReference type="Proteomes" id="UP000469421"/>
    </source>
</evidence>
<dbReference type="SUPFAM" id="SSF103481">
    <property type="entry name" value="Multidrug resistance efflux transporter EmrE"/>
    <property type="match status" value="2"/>
</dbReference>
<comment type="similarity">
    <text evidence="2">Belongs to the EamA transporter family.</text>
</comment>
<dbReference type="InterPro" id="IPR000620">
    <property type="entry name" value="EamA_dom"/>
</dbReference>
<comment type="subcellular location">
    <subcellularLocation>
        <location evidence="1">Membrane</location>
        <topology evidence="1">Multi-pass membrane protein</topology>
    </subcellularLocation>
</comment>
<dbReference type="Pfam" id="PF00892">
    <property type="entry name" value="EamA"/>
    <property type="match status" value="2"/>
</dbReference>
<evidence type="ECO:0000256" key="6">
    <source>
        <dbReference type="SAM" id="Phobius"/>
    </source>
</evidence>
<accession>A0A6N7LRW8</accession>
<sequence length="309" mass="32450">MPTLAAYLIVVAVWATTPLGIKWSGEAMAPLAAAGVRMAIAALLGLGWLWLKRQPLPLHSRARLSYLAALPGIFGAMGCSYMGSTYLPSGLISVIFGLAPLLSGLMMQFLPGSVRLNAWHWSACAMGVFGLMLVFDDSLAALFAGGDLGDRGIGVLWMLSAVTLFAGSGIAVQRVGAGLKPMQQTVGGLLLSLPFYGLAMVLAGQQPEWNGDVRGLSAIVYLAVFGSLLGFYSYFQILSRLPAATVALVTLITPVLALMLGNLFNGESLGVMVLAGALLIVLALGLFMLGDHQVRQALKRLPMGETAQV</sequence>
<evidence type="ECO:0000256" key="3">
    <source>
        <dbReference type="ARBA" id="ARBA00022692"/>
    </source>
</evidence>
<feature type="transmembrane region" description="Helical" evidence="6">
    <location>
        <begin position="118"/>
        <end position="135"/>
    </location>
</feature>
<feature type="transmembrane region" description="Helical" evidence="6">
    <location>
        <begin position="63"/>
        <end position="83"/>
    </location>
</feature>
<proteinExistence type="inferred from homology"/>